<dbReference type="EMBL" id="BMAT01010464">
    <property type="protein sequence ID" value="GFS27247.1"/>
    <property type="molecule type" value="Genomic_DNA"/>
</dbReference>
<dbReference type="InterPro" id="IPR052560">
    <property type="entry name" value="RdDP_mobile_element"/>
</dbReference>
<organism evidence="2 3">
    <name type="scientific">Elysia marginata</name>
    <dbReference type="NCBI Taxonomy" id="1093978"/>
    <lineage>
        <taxon>Eukaryota</taxon>
        <taxon>Metazoa</taxon>
        <taxon>Spiralia</taxon>
        <taxon>Lophotrochozoa</taxon>
        <taxon>Mollusca</taxon>
        <taxon>Gastropoda</taxon>
        <taxon>Heterobranchia</taxon>
        <taxon>Euthyneura</taxon>
        <taxon>Panpulmonata</taxon>
        <taxon>Sacoglossa</taxon>
        <taxon>Placobranchoidea</taxon>
        <taxon>Plakobranchidae</taxon>
        <taxon>Elysia</taxon>
    </lineage>
</organism>
<dbReference type="InterPro" id="IPR005135">
    <property type="entry name" value="Endo/exonuclease/phosphatase"/>
</dbReference>
<keyword evidence="2" id="KW-0695">RNA-directed DNA polymerase</keyword>
<accession>A0AAV4K0F3</accession>
<feature type="domain" description="Endonuclease/exonuclease/phosphatase" evidence="1">
    <location>
        <begin position="6"/>
        <end position="108"/>
    </location>
</feature>
<evidence type="ECO:0000313" key="3">
    <source>
        <dbReference type="Proteomes" id="UP000762676"/>
    </source>
</evidence>
<dbReference type="SUPFAM" id="SSF56219">
    <property type="entry name" value="DNase I-like"/>
    <property type="match status" value="1"/>
</dbReference>
<gene>
    <name evidence="2" type="ORF">ElyMa_005250200</name>
</gene>
<dbReference type="GO" id="GO:0003964">
    <property type="term" value="F:RNA-directed DNA polymerase activity"/>
    <property type="evidence" value="ECO:0007669"/>
    <property type="project" value="UniProtKB-KW"/>
</dbReference>
<dbReference type="PANTHER" id="PTHR36688">
    <property type="entry name" value="ENDO/EXONUCLEASE/PHOSPHATASE DOMAIN-CONTAINING PROTEIN"/>
    <property type="match status" value="1"/>
</dbReference>
<evidence type="ECO:0000313" key="2">
    <source>
        <dbReference type="EMBL" id="GFS27247.1"/>
    </source>
</evidence>
<dbReference type="PANTHER" id="PTHR36688:SF1">
    <property type="entry name" value="ENDONUCLEASE_EXONUCLEASE_PHOSPHATASE DOMAIN-CONTAINING PROTEIN"/>
    <property type="match status" value="1"/>
</dbReference>
<proteinExistence type="predicted"/>
<keyword evidence="2" id="KW-0548">Nucleotidyltransferase</keyword>
<dbReference type="Proteomes" id="UP000762676">
    <property type="component" value="Unassembled WGS sequence"/>
</dbReference>
<name>A0AAV4K0F3_9GAST</name>
<sequence length="214" mass="24237">MKTKCEILSDLHADVLCLQETHKESTPPNIHGMHLIVHHGHAKHGCAIYARDKSTVLSSHDFSEEGMEILRVETTKVPVNKPNIIIGDFNSHNTIWGYDSNDSDREAVEGWAASNDVTILYSSKDKHTFSSAGWKRGYNPDLAFVSSQHFSSFERTVGDSIPKSQHRPTALQTKPVVKALESNSIPRFNFRKAKWEEFTQDLDNKITLYRCRSV</sequence>
<evidence type="ECO:0000259" key="1">
    <source>
        <dbReference type="Pfam" id="PF03372"/>
    </source>
</evidence>
<keyword evidence="3" id="KW-1185">Reference proteome</keyword>
<protein>
    <submittedName>
        <fullName evidence="2">RNA-directed DNA polymerase from mobile element jockey-like</fullName>
    </submittedName>
</protein>
<reference evidence="2 3" key="1">
    <citation type="journal article" date="2021" name="Elife">
        <title>Chloroplast acquisition without the gene transfer in kleptoplastic sea slugs, Plakobranchus ocellatus.</title>
        <authorList>
            <person name="Maeda T."/>
            <person name="Takahashi S."/>
            <person name="Yoshida T."/>
            <person name="Shimamura S."/>
            <person name="Takaki Y."/>
            <person name="Nagai Y."/>
            <person name="Toyoda A."/>
            <person name="Suzuki Y."/>
            <person name="Arimoto A."/>
            <person name="Ishii H."/>
            <person name="Satoh N."/>
            <person name="Nishiyama T."/>
            <person name="Hasebe M."/>
            <person name="Maruyama T."/>
            <person name="Minagawa J."/>
            <person name="Obokata J."/>
            <person name="Shigenobu S."/>
        </authorList>
    </citation>
    <scope>NUCLEOTIDE SEQUENCE [LARGE SCALE GENOMIC DNA]</scope>
</reference>
<comment type="caution">
    <text evidence="2">The sequence shown here is derived from an EMBL/GenBank/DDBJ whole genome shotgun (WGS) entry which is preliminary data.</text>
</comment>
<dbReference type="InterPro" id="IPR036691">
    <property type="entry name" value="Endo/exonu/phosph_ase_sf"/>
</dbReference>
<dbReference type="AlphaFoldDB" id="A0AAV4K0F3"/>
<dbReference type="Pfam" id="PF03372">
    <property type="entry name" value="Exo_endo_phos"/>
    <property type="match status" value="1"/>
</dbReference>
<keyword evidence="2" id="KW-0808">Transferase</keyword>
<dbReference type="Gene3D" id="3.60.10.10">
    <property type="entry name" value="Endonuclease/exonuclease/phosphatase"/>
    <property type="match status" value="2"/>
</dbReference>